<dbReference type="AlphaFoldDB" id="A0A8H5TGF2"/>
<keyword evidence="2" id="KW-1185">Reference proteome</keyword>
<name>A0A8H5TGF2_9HYPO</name>
<evidence type="ECO:0000313" key="2">
    <source>
        <dbReference type="Proteomes" id="UP000562682"/>
    </source>
</evidence>
<organism evidence="1 2">
    <name type="scientific">Fusarium denticulatum</name>
    <dbReference type="NCBI Taxonomy" id="48507"/>
    <lineage>
        <taxon>Eukaryota</taxon>
        <taxon>Fungi</taxon>
        <taxon>Dikarya</taxon>
        <taxon>Ascomycota</taxon>
        <taxon>Pezizomycotina</taxon>
        <taxon>Sordariomycetes</taxon>
        <taxon>Hypocreomycetidae</taxon>
        <taxon>Hypocreales</taxon>
        <taxon>Nectriaceae</taxon>
        <taxon>Fusarium</taxon>
        <taxon>Fusarium fujikuroi species complex</taxon>
    </lineage>
</organism>
<dbReference type="PANTHER" id="PTHR42057:SF2">
    <property type="entry name" value="F-BOX DOMAIN PROTEIN (AFU_ORTHOLOGUE AFUA_4G00200)-RELATED"/>
    <property type="match status" value="1"/>
</dbReference>
<protein>
    <recommendedName>
        <fullName evidence="3">F-box domain-containing protein</fullName>
    </recommendedName>
</protein>
<sequence>MQGLPRTDLHIPTEILVMVAPYLCKQDQLSARSLRLKPDGDSPSQFREIALSDTLRAYVKEVTIDTELDPDIQHCSERAEFDVCQNFLLFLPYLGLFNNLKHLHVRFSRNSDSQIDFVYEEWYFRYLVLDIISHCVTGMWTPANREKIYNTAPPEGRDSFGYFSNAPALRGDELQIKELTISHLADYNDPRLIHSKAWNELLQLPTLVDLKLLVGEDRMPNGTLLAVEKYDFFRTLPSKLLRPSVVQKLQVLSLFYTDYWGQYPKMDLQKLGDLPALKVLALGRYAFTNKKETDWIASLGKKNKSGGLEELYLDECCVLFQAKQYVDLKAVLGTIPDQNEAIETIEYSMRWHHVLSEWRVSMKGLKKFVMGVGDWGCPFRTQETWIQIETLTGDTADDPPEWVFGHNRHRFFANPEPENCRLPAAAYHFSRDRGFVAAYHSRRDKSREIPMGNYLLGEGLRQTRRAQMEYACYNVRCEDYHWFIINQLGIGEDSGGAPERETIELDNAAYALLMETIRDRLRS</sequence>
<dbReference type="EMBL" id="JAAOAK010000381">
    <property type="protein sequence ID" value="KAF5669057.1"/>
    <property type="molecule type" value="Genomic_DNA"/>
</dbReference>
<gene>
    <name evidence="1" type="ORF">FDENT_11653</name>
</gene>
<proteinExistence type="predicted"/>
<dbReference type="Proteomes" id="UP000562682">
    <property type="component" value="Unassembled WGS sequence"/>
</dbReference>
<comment type="caution">
    <text evidence="1">The sequence shown here is derived from an EMBL/GenBank/DDBJ whole genome shotgun (WGS) entry which is preliminary data.</text>
</comment>
<reference evidence="1 2" key="1">
    <citation type="submission" date="2020-05" db="EMBL/GenBank/DDBJ databases">
        <title>Identification and distribution of gene clusters putatively required for synthesis of sphingolipid metabolism inhibitors in phylogenetically diverse species of the filamentous fungus Fusarium.</title>
        <authorList>
            <person name="Kim H.-S."/>
            <person name="Busman M."/>
            <person name="Brown D.W."/>
            <person name="Divon H."/>
            <person name="Uhlig S."/>
            <person name="Proctor R.H."/>
        </authorList>
    </citation>
    <scope>NUCLEOTIDE SEQUENCE [LARGE SCALE GENOMIC DNA]</scope>
    <source>
        <strain evidence="1 2">NRRL 25311</strain>
    </source>
</reference>
<accession>A0A8H5TGF2</accession>
<dbReference type="PANTHER" id="PTHR42057">
    <property type="entry name" value="F-BOX DOMAIN PROTEIN (AFU_ORTHOLOGUE AFUA_4G00200)"/>
    <property type="match status" value="1"/>
</dbReference>
<evidence type="ECO:0008006" key="3">
    <source>
        <dbReference type="Google" id="ProtNLM"/>
    </source>
</evidence>
<evidence type="ECO:0000313" key="1">
    <source>
        <dbReference type="EMBL" id="KAF5669057.1"/>
    </source>
</evidence>